<accession>W7IU63</accession>
<dbReference type="Gene3D" id="3.40.50.300">
    <property type="entry name" value="P-loop containing nucleotide triphosphate hydrolases"/>
    <property type="match status" value="1"/>
</dbReference>
<gene>
    <name evidence="2" type="ORF">UO65_4781</name>
</gene>
<feature type="region of interest" description="Disordered" evidence="1">
    <location>
        <begin position="191"/>
        <end position="214"/>
    </location>
</feature>
<evidence type="ECO:0000313" key="3">
    <source>
        <dbReference type="Proteomes" id="UP000019277"/>
    </source>
</evidence>
<evidence type="ECO:0000313" key="2">
    <source>
        <dbReference type="EMBL" id="EWC59921.1"/>
    </source>
</evidence>
<proteinExistence type="predicted"/>
<dbReference type="PATRIC" id="fig|909613.9.peg.4780"/>
<evidence type="ECO:0000256" key="1">
    <source>
        <dbReference type="SAM" id="MobiDB-lite"/>
    </source>
</evidence>
<dbReference type="RefSeq" id="WP_035286364.1">
    <property type="nucleotide sequence ID" value="NZ_AYXG01000183.1"/>
</dbReference>
<organism evidence="2 3">
    <name type="scientific">Actinokineospora spheciospongiae</name>
    <dbReference type="NCBI Taxonomy" id="909613"/>
    <lineage>
        <taxon>Bacteria</taxon>
        <taxon>Bacillati</taxon>
        <taxon>Actinomycetota</taxon>
        <taxon>Actinomycetes</taxon>
        <taxon>Pseudonocardiales</taxon>
        <taxon>Pseudonocardiaceae</taxon>
        <taxon>Actinokineospora</taxon>
    </lineage>
</organism>
<dbReference type="AlphaFoldDB" id="W7IU63"/>
<keyword evidence="3" id="KW-1185">Reference proteome</keyword>
<dbReference type="eggNOG" id="COG1122">
    <property type="taxonomic scope" value="Bacteria"/>
</dbReference>
<protein>
    <recommendedName>
        <fullName evidence="4">ABC transporter ATP-binding protein</fullName>
    </recommendedName>
</protein>
<sequence>MRVRAERVAVTGAHGPLVAATSLEVGPGQLAVVAGEPNDGHTAFGLVLTGRLAPSAGTVEPDASRLRAHSALVDAPGVSEPEPALRVADVVAEELALAGRRDRRADVAGVLARYGLDADTRFEAVAPAARTALLAGLAAERPGVELLVLDTPDRHSSDHRTWWETALSLARGGLAVVVLCGAGTARELPHPCARLGSSDQPTPLDTAPPLETTP</sequence>
<dbReference type="Proteomes" id="UP000019277">
    <property type="component" value="Unassembled WGS sequence"/>
</dbReference>
<evidence type="ECO:0008006" key="4">
    <source>
        <dbReference type="Google" id="ProtNLM"/>
    </source>
</evidence>
<reference evidence="2 3" key="1">
    <citation type="journal article" date="2014" name="Genome Announc.">
        <title>Draft Genome Sequence of the Antitrypanosomally Active Sponge-Associated Bacterium Actinokineospora sp. Strain EG49.</title>
        <authorList>
            <person name="Harjes J."/>
            <person name="Ryu T."/>
            <person name="Abdelmohsen U.R."/>
            <person name="Moitinho-Silva L."/>
            <person name="Horn H."/>
            <person name="Ravasi T."/>
            <person name="Hentschel U."/>
        </authorList>
    </citation>
    <scope>NUCLEOTIDE SEQUENCE [LARGE SCALE GENOMIC DNA]</scope>
    <source>
        <strain evidence="2 3">EG49</strain>
    </source>
</reference>
<comment type="caution">
    <text evidence="2">The sequence shown here is derived from an EMBL/GenBank/DDBJ whole genome shotgun (WGS) entry which is preliminary data.</text>
</comment>
<name>W7IU63_9PSEU</name>
<dbReference type="SUPFAM" id="SSF52540">
    <property type="entry name" value="P-loop containing nucleoside triphosphate hydrolases"/>
    <property type="match status" value="1"/>
</dbReference>
<dbReference type="OrthoDB" id="3775353at2"/>
<dbReference type="InterPro" id="IPR027417">
    <property type="entry name" value="P-loop_NTPase"/>
</dbReference>
<dbReference type="STRING" id="909613.UO65_4781"/>
<dbReference type="EMBL" id="AYXG01000183">
    <property type="protein sequence ID" value="EWC59921.1"/>
    <property type="molecule type" value="Genomic_DNA"/>
</dbReference>